<dbReference type="InterPro" id="IPR024253">
    <property type="entry name" value="Phosducin_thioredoxin-like_dom"/>
</dbReference>
<feature type="region of interest" description="Disordered" evidence="2">
    <location>
        <begin position="1"/>
        <end position="47"/>
    </location>
</feature>
<dbReference type="Gene3D" id="3.40.30.10">
    <property type="entry name" value="Glutaredoxin"/>
    <property type="match status" value="1"/>
</dbReference>
<evidence type="ECO:0000313" key="5">
    <source>
        <dbReference type="Proteomes" id="UP000292702"/>
    </source>
</evidence>
<evidence type="ECO:0000256" key="1">
    <source>
        <dbReference type="ARBA" id="ARBA00009686"/>
    </source>
</evidence>
<feature type="region of interest" description="Disordered" evidence="2">
    <location>
        <begin position="208"/>
        <end position="268"/>
    </location>
</feature>
<feature type="compositionally biased region" description="Pro residues" evidence="2">
    <location>
        <begin position="24"/>
        <end position="37"/>
    </location>
</feature>
<dbReference type="InterPro" id="IPR036249">
    <property type="entry name" value="Thioredoxin-like_sf"/>
</dbReference>
<dbReference type="STRING" id="92696.A0A4R0S2H2"/>
<dbReference type="OrthoDB" id="45518at2759"/>
<accession>A0A4R0S2H2</accession>
<dbReference type="SUPFAM" id="SSF52833">
    <property type="entry name" value="Thioredoxin-like"/>
    <property type="match status" value="1"/>
</dbReference>
<dbReference type="GO" id="GO:0005737">
    <property type="term" value="C:cytoplasm"/>
    <property type="evidence" value="ECO:0007669"/>
    <property type="project" value="TreeGrafter"/>
</dbReference>
<keyword evidence="5" id="KW-1185">Reference proteome</keyword>
<dbReference type="PANTHER" id="PTHR45809">
    <property type="entry name" value="VIRAL IAP-ASSOCIATED FACTOR HOMOLOG"/>
    <property type="match status" value="1"/>
</dbReference>
<protein>
    <recommendedName>
        <fullName evidence="3">Phosducin domain-containing protein</fullName>
    </recommendedName>
</protein>
<dbReference type="Proteomes" id="UP000292702">
    <property type="component" value="Unassembled WGS sequence"/>
</dbReference>
<proteinExistence type="inferred from homology"/>
<gene>
    <name evidence="4" type="ORF">EIP91_002624</name>
</gene>
<reference evidence="4 5" key="1">
    <citation type="submission" date="2018-11" db="EMBL/GenBank/DDBJ databases">
        <title>Genome assembly of Steccherinum ochraceum LE-BIN_3174, the white-rot fungus of the Steccherinaceae family (The Residual Polyporoid clade, Polyporales, Basidiomycota).</title>
        <authorList>
            <person name="Fedorova T.V."/>
            <person name="Glazunova O.A."/>
            <person name="Landesman E.O."/>
            <person name="Moiseenko K.V."/>
            <person name="Psurtseva N.V."/>
            <person name="Savinova O.S."/>
            <person name="Shakhova N.V."/>
            <person name="Tyazhelova T.V."/>
            <person name="Vasina D.V."/>
        </authorList>
    </citation>
    <scope>NUCLEOTIDE SEQUENCE [LARGE SCALE GENOMIC DNA]</scope>
    <source>
        <strain evidence="4 5">LE-BIN_3174</strain>
    </source>
</reference>
<dbReference type="InterPro" id="IPR051498">
    <property type="entry name" value="Phosducin-like_chap/apop_reg"/>
</dbReference>
<dbReference type="PANTHER" id="PTHR45809:SF3">
    <property type="entry name" value="VIRAL IAP-ASSOCIATED FACTOR HOMOLOG"/>
    <property type="match status" value="1"/>
</dbReference>
<feature type="domain" description="Phosducin" evidence="3">
    <location>
        <begin position="48"/>
        <end position="185"/>
    </location>
</feature>
<evidence type="ECO:0000313" key="4">
    <source>
        <dbReference type="EMBL" id="TCD70594.1"/>
    </source>
</evidence>
<evidence type="ECO:0000256" key="2">
    <source>
        <dbReference type="SAM" id="MobiDB-lite"/>
    </source>
</evidence>
<feature type="compositionally biased region" description="Polar residues" evidence="2">
    <location>
        <begin position="241"/>
        <end position="252"/>
    </location>
</feature>
<organism evidence="4 5">
    <name type="scientific">Steccherinum ochraceum</name>
    <dbReference type="NCBI Taxonomy" id="92696"/>
    <lineage>
        <taxon>Eukaryota</taxon>
        <taxon>Fungi</taxon>
        <taxon>Dikarya</taxon>
        <taxon>Basidiomycota</taxon>
        <taxon>Agaricomycotina</taxon>
        <taxon>Agaricomycetes</taxon>
        <taxon>Polyporales</taxon>
        <taxon>Steccherinaceae</taxon>
        <taxon>Steccherinum</taxon>
    </lineage>
</organism>
<dbReference type="GO" id="GO:0006457">
    <property type="term" value="P:protein folding"/>
    <property type="evidence" value="ECO:0007669"/>
    <property type="project" value="TreeGrafter"/>
</dbReference>
<evidence type="ECO:0000259" key="3">
    <source>
        <dbReference type="Pfam" id="PF02114"/>
    </source>
</evidence>
<comment type="caution">
    <text evidence="4">The sequence shown here is derived from an EMBL/GenBank/DDBJ whole genome shotgun (WGS) entry which is preliminary data.</text>
</comment>
<comment type="similarity">
    <text evidence="1">Belongs to the phosducin family.</text>
</comment>
<dbReference type="Pfam" id="PF02114">
    <property type="entry name" value="Phosducin"/>
    <property type="match status" value="1"/>
</dbReference>
<name>A0A4R0S2H2_9APHY</name>
<dbReference type="EMBL" id="RWJN01000018">
    <property type="protein sequence ID" value="TCD70594.1"/>
    <property type="molecule type" value="Genomic_DNA"/>
</dbReference>
<sequence>MAVKPDEDTEFNDALRKHGILPPKEAPPRTPSPPPSPSLHDTMEGLTLDELKELAEDQGDDDVERIVEQFRQQRLAELNKLRDARFGRVYPIGRDDYTREVTDASSVDHDEEHKGKGTGVVCFLYKDGIPRSDMTFEHIRILAQRHPHTKFVSIVGDKCIPNLPDTRVPMLIIYRNGDVLNQIVSWGADRERKIEELEAVLILAGAIIPQQQPPSRSQKDSDDEEDDESDDEPSSRMRSAATRTNGRSAKNIRNSKKDEDDSDSDFDL</sequence>
<feature type="compositionally biased region" description="Acidic residues" evidence="2">
    <location>
        <begin position="221"/>
        <end position="232"/>
    </location>
</feature>
<dbReference type="AlphaFoldDB" id="A0A4R0S2H2"/>